<dbReference type="EMBL" id="JABXXO010000001">
    <property type="protein sequence ID" value="KAF7784767.1"/>
    <property type="molecule type" value="Genomic_DNA"/>
</dbReference>
<evidence type="ECO:0000256" key="1">
    <source>
        <dbReference type="SAM" id="MobiDB-lite"/>
    </source>
</evidence>
<proteinExistence type="predicted"/>
<evidence type="ECO:0000313" key="3">
    <source>
        <dbReference type="Proteomes" id="UP000629468"/>
    </source>
</evidence>
<sequence>MINSSCTLECPSKSSRRRSGAQGPVALSHSGISLIRSPSLEGIYFFNHLHAVFKKLFVAPVPATSPKGR</sequence>
<reference evidence="2 3" key="1">
    <citation type="journal article" name="Sci. Rep.">
        <title>Telomere-to-telomere assembled and centromere annotated genomes of the two main subspecies of the button mushroom Agaricus bisporus reveal especially polymorphic chromosome ends.</title>
        <authorList>
            <person name="Sonnenberg A.S.M."/>
            <person name="Sedaghat-Telgerd N."/>
            <person name="Lavrijssen B."/>
            <person name="Ohm R.A."/>
            <person name="Hendrickx P.M."/>
            <person name="Scholtmeijer K."/>
            <person name="Baars J.J.P."/>
            <person name="van Peer A."/>
        </authorList>
    </citation>
    <scope>NUCLEOTIDE SEQUENCE [LARGE SCALE GENOMIC DNA]</scope>
    <source>
        <strain evidence="2 3">H119_p4</strain>
    </source>
</reference>
<feature type="region of interest" description="Disordered" evidence="1">
    <location>
        <begin position="1"/>
        <end position="26"/>
    </location>
</feature>
<protein>
    <submittedName>
        <fullName evidence="2">Uncharacterized protein</fullName>
    </submittedName>
</protein>
<dbReference type="AlphaFoldDB" id="A0A8H7KLI4"/>
<evidence type="ECO:0000313" key="2">
    <source>
        <dbReference type="EMBL" id="KAF7784767.1"/>
    </source>
</evidence>
<dbReference type="Proteomes" id="UP000629468">
    <property type="component" value="Unassembled WGS sequence"/>
</dbReference>
<name>A0A8H7KLI4_AGABI</name>
<organism evidence="2 3">
    <name type="scientific">Agaricus bisporus var. burnettii</name>
    <dbReference type="NCBI Taxonomy" id="192524"/>
    <lineage>
        <taxon>Eukaryota</taxon>
        <taxon>Fungi</taxon>
        <taxon>Dikarya</taxon>
        <taxon>Basidiomycota</taxon>
        <taxon>Agaricomycotina</taxon>
        <taxon>Agaricomycetes</taxon>
        <taxon>Agaricomycetidae</taxon>
        <taxon>Agaricales</taxon>
        <taxon>Agaricineae</taxon>
        <taxon>Agaricaceae</taxon>
        <taxon>Agaricus</taxon>
    </lineage>
</organism>
<accession>A0A8H7KLI4</accession>
<comment type="caution">
    <text evidence="2">The sequence shown here is derived from an EMBL/GenBank/DDBJ whole genome shotgun (WGS) entry which is preliminary data.</text>
</comment>
<gene>
    <name evidence="2" type="ORF">Agabi119p4_932</name>
</gene>